<organism evidence="1 2">
    <name type="scientific">Streptococcus henryi</name>
    <dbReference type="NCBI Taxonomy" id="439219"/>
    <lineage>
        <taxon>Bacteria</taxon>
        <taxon>Bacillati</taxon>
        <taxon>Bacillota</taxon>
        <taxon>Bacilli</taxon>
        <taxon>Lactobacillales</taxon>
        <taxon>Streptococcaceae</taxon>
        <taxon>Streptococcus</taxon>
    </lineage>
</organism>
<reference evidence="1 2" key="1">
    <citation type="submission" date="2016-10" db="EMBL/GenBank/DDBJ databases">
        <authorList>
            <person name="de Groot N.N."/>
        </authorList>
    </citation>
    <scope>NUCLEOTIDE SEQUENCE [LARGE SCALE GENOMIC DNA]</scope>
    <source>
        <strain evidence="1 2">A-4</strain>
    </source>
</reference>
<evidence type="ECO:0000313" key="2">
    <source>
        <dbReference type="Proteomes" id="UP000182508"/>
    </source>
</evidence>
<dbReference type="Gene3D" id="1.20.120.450">
    <property type="entry name" value="dinb family like domain"/>
    <property type="match status" value="1"/>
</dbReference>
<dbReference type="InterPro" id="IPR012550">
    <property type="entry name" value="DUF1706"/>
</dbReference>
<dbReference type="STRING" id="439219.SAMN02910293_01917"/>
<dbReference type="PANTHER" id="PTHR40658:SF4">
    <property type="entry name" value="HYPOTHETICAL CYTOSOLIC PROTEIN"/>
    <property type="match status" value="1"/>
</dbReference>
<name>A0A1G6D1C1_9STRE</name>
<dbReference type="AlphaFoldDB" id="A0A1G6D1C1"/>
<gene>
    <name evidence="1" type="ORF">SAMN02910293_01917</name>
</gene>
<keyword evidence="2" id="KW-1185">Reference proteome</keyword>
<dbReference type="PIRSF" id="PIRSF031551">
    <property type="entry name" value="DUF1706"/>
    <property type="match status" value="1"/>
</dbReference>
<accession>A0A1G6D1C1</accession>
<sequence>MARPTNKEDLLKQSQENFDKFWQLLVTIEEKGITTALDFSDEPKKKEAHWARDKDIKDVLIHLYEWHQLMIAFVKDNLVGKNKPFLPAPYNWKTYGQMNVTFVQKHAKTTLEEAKELLKTSHAQVMDLIETFINDQLFSKNVFPWSGNNALGSYFVSTMSSHYDWGIKKLKAHIRKNS</sequence>
<evidence type="ECO:0000313" key="1">
    <source>
        <dbReference type="EMBL" id="SDB38944.1"/>
    </source>
</evidence>
<dbReference type="PANTHER" id="PTHR40658">
    <property type="match status" value="1"/>
</dbReference>
<dbReference type="InterPro" id="IPR034660">
    <property type="entry name" value="DinB/YfiT-like"/>
</dbReference>
<dbReference type="Pfam" id="PF08020">
    <property type="entry name" value="DUF1706"/>
    <property type="match status" value="1"/>
</dbReference>
<dbReference type="RefSeq" id="WP_074486487.1">
    <property type="nucleotide sequence ID" value="NZ_FMXP01000030.1"/>
</dbReference>
<proteinExistence type="predicted"/>
<protein>
    <recommendedName>
        <fullName evidence="3">DinB superfamily protein</fullName>
    </recommendedName>
</protein>
<evidence type="ECO:0008006" key="3">
    <source>
        <dbReference type="Google" id="ProtNLM"/>
    </source>
</evidence>
<dbReference type="Proteomes" id="UP000182508">
    <property type="component" value="Unassembled WGS sequence"/>
</dbReference>
<dbReference type="EMBL" id="FMXP01000030">
    <property type="protein sequence ID" value="SDB38944.1"/>
    <property type="molecule type" value="Genomic_DNA"/>
</dbReference>